<comment type="caution">
    <text evidence="2">The sequence shown here is derived from an EMBL/GenBank/DDBJ whole genome shotgun (WGS) entry which is preliminary data.</text>
</comment>
<keyword evidence="3" id="KW-1185">Reference proteome</keyword>
<evidence type="ECO:0000256" key="1">
    <source>
        <dbReference type="SAM" id="Phobius"/>
    </source>
</evidence>
<gene>
    <name evidence="2" type="ORF">PGLA1383_LOCUS19094</name>
</gene>
<dbReference type="Proteomes" id="UP000654075">
    <property type="component" value="Unassembled WGS sequence"/>
</dbReference>
<keyword evidence="1" id="KW-0812">Transmembrane</keyword>
<proteinExistence type="predicted"/>
<protein>
    <submittedName>
        <fullName evidence="2">Uncharacterized protein</fullName>
    </submittedName>
</protein>
<name>A0A813ESP7_POLGL</name>
<evidence type="ECO:0000313" key="3">
    <source>
        <dbReference type="Proteomes" id="UP000654075"/>
    </source>
</evidence>
<dbReference type="EMBL" id="CAJNNV010012451">
    <property type="protein sequence ID" value="CAE8600789.1"/>
    <property type="molecule type" value="Genomic_DNA"/>
</dbReference>
<keyword evidence="1" id="KW-1133">Transmembrane helix</keyword>
<keyword evidence="1" id="KW-0472">Membrane</keyword>
<sequence length="99" mass="11213">MLSFCWLELSDCFVVFVRGVLVETKACTEAVRYRRVSGCRVRSHDGDALNVPLLLLKCVLFLLLLLILLSYPSSQMLICTPSLAVLVHEFCSFEVLLKF</sequence>
<evidence type="ECO:0000313" key="2">
    <source>
        <dbReference type="EMBL" id="CAE8600789.1"/>
    </source>
</evidence>
<reference evidence="2" key="1">
    <citation type="submission" date="2021-02" db="EMBL/GenBank/DDBJ databases">
        <authorList>
            <person name="Dougan E. K."/>
            <person name="Rhodes N."/>
            <person name="Thang M."/>
            <person name="Chan C."/>
        </authorList>
    </citation>
    <scope>NUCLEOTIDE SEQUENCE</scope>
</reference>
<feature type="transmembrane region" description="Helical" evidence="1">
    <location>
        <begin position="51"/>
        <end position="71"/>
    </location>
</feature>
<accession>A0A813ESP7</accession>
<organism evidence="2 3">
    <name type="scientific">Polarella glacialis</name>
    <name type="common">Dinoflagellate</name>
    <dbReference type="NCBI Taxonomy" id="89957"/>
    <lineage>
        <taxon>Eukaryota</taxon>
        <taxon>Sar</taxon>
        <taxon>Alveolata</taxon>
        <taxon>Dinophyceae</taxon>
        <taxon>Suessiales</taxon>
        <taxon>Suessiaceae</taxon>
        <taxon>Polarella</taxon>
    </lineage>
</organism>
<dbReference type="AlphaFoldDB" id="A0A813ESP7"/>